<evidence type="ECO:0000256" key="1">
    <source>
        <dbReference type="ARBA" id="ARBA00006632"/>
    </source>
</evidence>
<dbReference type="PANTHER" id="PTHR42685">
    <property type="entry name" value="GERANYLGERANYL DIPHOSPHATE REDUCTASE"/>
    <property type="match status" value="1"/>
</dbReference>
<dbReference type="GO" id="GO:0071949">
    <property type="term" value="F:FAD binding"/>
    <property type="evidence" value="ECO:0007669"/>
    <property type="project" value="InterPro"/>
</dbReference>
<dbReference type="Gene3D" id="3.50.50.60">
    <property type="entry name" value="FAD/NAD(P)-binding domain"/>
    <property type="match status" value="1"/>
</dbReference>
<keyword evidence="4" id="KW-0521">NADP</keyword>
<dbReference type="EMBL" id="CP025612">
    <property type="protein sequence ID" value="AUN32856.1"/>
    <property type="molecule type" value="Genomic_DNA"/>
</dbReference>
<dbReference type="GO" id="GO:0015995">
    <property type="term" value="P:chlorophyll biosynthetic process"/>
    <property type="evidence" value="ECO:0007669"/>
    <property type="project" value="UniProtKB-KW"/>
</dbReference>
<keyword evidence="3" id="KW-0602">Photosynthesis</keyword>
<comment type="pathway">
    <text evidence="7">Porphyrin-containing compound metabolism.</text>
</comment>
<dbReference type="PRINTS" id="PR00420">
    <property type="entry name" value="RNGMNOXGNASE"/>
</dbReference>
<comment type="similarity">
    <text evidence="1">Belongs to the geranylgeranyl reductase family. ChlP subfamily.</text>
</comment>
<dbReference type="InterPro" id="IPR036188">
    <property type="entry name" value="FAD/NAD-bd_sf"/>
</dbReference>
<accession>A0A2K9NJR8</accession>
<sequence>MFDVAVIGGGPSGAMAAERLLELGHDVLLVDPGNRIKPCGGAIPSRTLRDFAIPEEMLVARASAARIIAPSGREVEMRIGDIGFVGMVDRATFDPYLRERAERAGARLFVGKLAGLEERSDKTLLLTLTATGADPASAPVTFSARMVIGADGANSTVRRLMFPPGKRPPYVFAYHEIIESPPGGEVHGFAADRCDVIYDGRISPDFYGWVFPHGSHTSVGCGSGVKGHDLRGATENLRHAAGLMECKVIRREGAPLPLKPMRRWDNGRNVLLTGDAAGTVAPASGEGIHYAMLCGRLCADAVHTSLETGRASALRQARRLFMGAHGRVFLILGIMQAVWYRNDRFREKFVSMCADPDVQRLTWESYLNKALVRRDPLAHIRVFLKDTLALLGIRAGGHDPVA</sequence>
<keyword evidence="12" id="KW-1185">Reference proteome</keyword>
<dbReference type="NCBIfam" id="TIGR02032">
    <property type="entry name" value="GG-red-SF"/>
    <property type="match status" value="1"/>
</dbReference>
<dbReference type="AlphaFoldDB" id="A0A2K9NJR8"/>
<gene>
    <name evidence="11" type="ORF">C0V82_18025</name>
</gene>
<evidence type="ECO:0000313" key="12">
    <source>
        <dbReference type="Proteomes" id="UP000234752"/>
    </source>
</evidence>
<evidence type="ECO:0000256" key="7">
    <source>
        <dbReference type="ARBA" id="ARBA00023444"/>
    </source>
</evidence>
<evidence type="ECO:0000256" key="5">
    <source>
        <dbReference type="ARBA" id="ARBA00023002"/>
    </source>
</evidence>
<keyword evidence="6" id="KW-0149">Chlorophyll biosynthesis</keyword>
<dbReference type="GO" id="GO:0045550">
    <property type="term" value="F:geranylgeranyl reductase activity"/>
    <property type="evidence" value="ECO:0007669"/>
    <property type="project" value="InterPro"/>
</dbReference>
<name>A0A2K9NJR8_9PROT</name>
<dbReference type="EC" id="1.3.1.83" evidence="2"/>
<proteinExistence type="inferred from homology"/>
<dbReference type="Proteomes" id="UP000234752">
    <property type="component" value="Chromosome eg_2"/>
</dbReference>
<evidence type="ECO:0000256" key="8">
    <source>
        <dbReference type="ARBA" id="ARBA00033069"/>
    </source>
</evidence>
<dbReference type="SUPFAM" id="SSF51905">
    <property type="entry name" value="FAD/NAD(P)-binding domain"/>
    <property type="match status" value="1"/>
</dbReference>
<evidence type="ECO:0000256" key="4">
    <source>
        <dbReference type="ARBA" id="ARBA00022857"/>
    </source>
</evidence>
<dbReference type="GO" id="GO:0102067">
    <property type="term" value="F:geranylgeranyl diphosphate reductase activity"/>
    <property type="evidence" value="ECO:0007669"/>
    <property type="project" value="UniProtKB-EC"/>
</dbReference>
<dbReference type="OrthoDB" id="417034at2"/>
<reference evidence="11 12" key="1">
    <citation type="submission" date="2017-12" db="EMBL/GenBank/DDBJ databases">
        <title>Genomes of bacteria within cyanobacterial aggregates.</title>
        <authorList>
            <person name="Cai H."/>
        </authorList>
    </citation>
    <scope>NUCLEOTIDE SEQUENCE [LARGE SCALE GENOMIC DNA]</scope>
    <source>
        <strain evidence="11 12">TH16</strain>
    </source>
</reference>
<dbReference type="InterPro" id="IPR050407">
    <property type="entry name" value="Geranylgeranyl_reductase"/>
</dbReference>
<organism evidence="11 12">
    <name type="scientific">Niveispirillum cyanobacteriorum</name>
    <dbReference type="NCBI Taxonomy" id="1612173"/>
    <lineage>
        <taxon>Bacteria</taxon>
        <taxon>Pseudomonadati</taxon>
        <taxon>Pseudomonadota</taxon>
        <taxon>Alphaproteobacteria</taxon>
        <taxon>Rhodospirillales</taxon>
        <taxon>Azospirillaceae</taxon>
        <taxon>Niveispirillum</taxon>
    </lineage>
</organism>
<evidence type="ECO:0000256" key="2">
    <source>
        <dbReference type="ARBA" id="ARBA00012380"/>
    </source>
</evidence>
<dbReference type="GO" id="GO:0015979">
    <property type="term" value="P:photosynthesis"/>
    <property type="evidence" value="ECO:0007669"/>
    <property type="project" value="UniProtKB-KW"/>
</dbReference>
<evidence type="ECO:0000256" key="3">
    <source>
        <dbReference type="ARBA" id="ARBA00022531"/>
    </source>
</evidence>
<feature type="domain" description="FAD-binding" evidence="10">
    <location>
        <begin position="2"/>
        <end position="159"/>
    </location>
</feature>
<dbReference type="PANTHER" id="PTHR42685:SF4">
    <property type="entry name" value="GERANYLGERANYL DIPHOSPHATE REDUCTASE, CHLOROPLASTIC"/>
    <property type="match status" value="1"/>
</dbReference>
<keyword evidence="5" id="KW-0560">Oxidoreductase</keyword>
<evidence type="ECO:0000259" key="10">
    <source>
        <dbReference type="Pfam" id="PF01494"/>
    </source>
</evidence>
<comment type="catalytic activity">
    <reaction evidence="9">
        <text>phytyl diphosphate + 3 NADP(+) = geranylgeranyl diphosphate + 3 NADPH + 3 H(+)</text>
        <dbReference type="Rhea" id="RHEA:26229"/>
        <dbReference type="ChEBI" id="CHEBI:15378"/>
        <dbReference type="ChEBI" id="CHEBI:57533"/>
        <dbReference type="ChEBI" id="CHEBI:57783"/>
        <dbReference type="ChEBI" id="CHEBI:58349"/>
        <dbReference type="ChEBI" id="CHEBI:75434"/>
        <dbReference type="EC" id="1.3.1.83"/>
    </reaction>
</comment>
<dbReference type="Pfam" id="PF01494">
    <property type="entry name" value="FAD_binding_3"/>
    <property type="match status" value="1"/>
</dbReference>
<evidence type="ECO:0000256" key="9">
    <source>
        <dbReference type="ARBA" id="ARBA00047837"/>
    </source>
</evidence>
<dbReference type="KEGG" id="ncb:C0V82_18025"/>
<dbReference type="NCBIfam" id="TIGR02023">
    <property type="entry name" value="BchP-ChlP"/>
    <property type="match status" value="1"/>
</dbReference>
<evidence type="ECO:0000256" key="6">
    <source>
        <dbReference type="ARBA" id="ARBA00023171"/>
    </source>
</evidence>
<dbReference type="InterPro" id="IPR002938">
    <property type="entry name" value="FAD-bd"/>
</dbReference>
<protein>
    <recommendedName>
        <fullName evidence="2">geranylgeranyl diphosphate reductase</fullName>
        <ecNumber evidence="2">1.3.1.83</ecNumber>
    </recommendedName>
    <alternativeName>
        <fullName evidence="8">Geranylgeranyl reductase</fullName>
    </alternativeName>
</protein>
<evidence type="ECO:0000313" key="11">
    <source>
        <dbReference type="EMBL" id="AUN32856.1"/>
    </source>
</evidence>
<dbReference type="InterPro" id="IPR010253">
    <property type="entry name" value="BchP_ChlP_pln/prok"/>
</dbReference>
<dbReference type="InterPro" id="IPR011777">
    <property type="entry name" value="Geranylgeranyl_Rdtase_fam"/>
</dbReference>